<dbReference type="InterPro" id="IPR050100">
    <property type="entry name" value="TRAFAC_GTPase_members"/>
</dbReference>
<dbReference type="CDD" id="cd03705">
    <property type="entry name" value="EF1_alpha_III"/>
    <property type="match status" value="1"/>
</dbReference>
<evidence type="ECO:0000313" key="13">
    <source>
        <dbReference type="Proteomes" id="UP001302978"/>
    </source>
</evidence>
<dbReference type="InterPro" id="IPR027417">
    <property type="entry name" value="P-loop_NTPase"/>
</dbReference>
<dbReference type="PROSITE" id="PS00301">
    <property type="entry name" value="G_TR_1"/>
    <property type="match status" value="1"/>
</dbReference>
<evidence type="ECO:0000313" key="12">
    <source>
        <dbReference type="EMBL" id="WNY23380.1"/>
    </source>
</evidence>
<dbReference type="InterPro" id="IPR004539">
    <property type="entry name" value="Transl_elong_EF1A_euk/arc"/>
</dbReference>
<dbReference type="HAMAP" id="MF_00118_A">
    <property type="entry name" value="EF_Tu_A"/>
    <property type="match status" value="1"/>
</dbReference>
<dbReference type="GO" id="GO:0003746">
    <property type="term" value="F:translation elongation factor activity"/>
    <property type="evidence" value="ECO:0007669"/>
    <property type="project" value="UniProtKB-UniRule"/>
</dbReference>
<evidence type="ECO:0000256" key="5">
    <source>
        <dbReference type="ARBA" id="ARBA00022768"/>
    </source>
</evidence>
<keyword evidence="13" id="KW-1185">Reference proteome</keyword>
<keyword evidence="6 10" id="KW-0378">Hydrolase</keyword>
<dbReference type="InterPro" id="IPR031157">
    <property type="entry name" value="G_TR_CS"/>
</dbReference>
<keyword evidence="7 10" id="KW-0460">Magnesium</keyword>
<dbReference type="InterPro" id="IPR000795">
    <property type="entry name" value="T_Tr_GTP-bd_dom"/>
</dbReference>
<comment type="subcellular location">
    <subcellularLocation>
        <location evidence="1 10">Cytoplasm</location>
    </subcellularLocation>
</comment>
<dbReference type="PANTHER" id="PTHR23115">
    <property type="entry name" value="TRANSLATION FACTOR"/>
    <property type="match status" value="1"/>
</dbReference>
<keyword evidence="5 10" id="KW-0251">Elongation factor</keyword>
<dbReference type="AlphaFoldDB" id="A0AA96UZU6"/>
<comment type="similarity">
    <text evidence="10">Belongs to the TRAFAC class translation factor GTPase superfamily. Classic translation factor GTPase family. EF-Tu/EF-1A subfamily.</text>
</comment>
<dbReference type="Pfam" id="PF03144">
    <property type="entry name" value="GTP_EFTU_D2"/>
    <property type="match status" value="1"/>
</dbReference>
<organism evidence="12 13">
    <name type="scientific">Methanimicrococcus hongohii</name>
    <dbReference type="NCBI Taxonomy" id="3028295"/>
    <lineage>
        <taxon>Archaea</taxon>
        <taxon>Methanobacteriati</taxon>
        <taxon>Methanobacteriota</taxon>
        <taxon>Stenosarchaea group</taxon>
        <taxon>Methanomicrobia</taxon>
        <taxon>Methanosarcinales</taxon>
        <taxon>Methanosarcinaceae</taxon>
        <taxon>Methanimicrococcus</taxon>
    </lineage>
</organism>
<evidence type="ECO:0000256" key="7">
    <source>
        <dbReference type="ARBA" id="ARBA00022842"/>
    </source>
</evidence>
<dbReference type="CDD" id="cd03693">
    <property type="entry name" value="EF1_alpha_II"/>
    <property type="match status" value="1"/>
</dbReference>
<evidence type="ECO:0000256" key="8">
    <source>
        <dbReference type="ARBA" id="ARBA00022917"/>
    </source>
</evidence>
<dbReference type="GO" id="GO:0000287">
    <property type="term" value="F:magnesium ion binding"/>
    <property type="evidence" value="ECO:0007669"/>
    <property type="project" value="UniProtKB-UniRule"/>
</dbReference>
<gene>
    <name evidence="12" type="primary">tuf_1</name>
    <name evidence="10" type="synonym">tuf</name>
    <name evidence="12" type="ORF">MmiHf6_06870</name>
</gene>
<keyword evidence="4 10" id="KW-0547">Nucleotide-binding</keyword>
<dbReference type="FunFam" id="2.40.30.10:FF:000003">
    <property type="entry name" value="Elongation factor 1-alpha"/>
    <property type="match status" value="1"/>
</dbReference>
<reference evidence="12 13" key="1">
    <citation type="submission" date="2023-07" db="EMBL/GenBank/DDBJ databases">
        <title>Closed genoem sequence of Methanomicrococcus sp. Hf6.</title>
        <authorList>
            <person name="Poehlein A."/>
            <person name="Protasov E."/>
            <person name="Platt K."/>
            <person name="Reeh H."/>
            <person name="Daniel R."/>
            <person name="Brune A."/>
        </authorList>
    </citation>
    <scope>NUCLEOTIDE SEQUENCE [LARGE SCALE GENOMIC DNA]</scope>
    <source>
        <strain evidence="12 13">Hf6</strain>
    </source>
</reference>
<dbReference type="CDD" id="cd01883">
    <property type="entry name" value="EF1_alpha"/>
    <property type="match status" value="1"/>
</dbReference>
<comment type="catalytic activity">
    <reaction evidence="10">
        <text>GTP + H2O = GDP + phosphate + H(+)</text>
        <dbReference type="Rhea" id="RHEA:19669"/>
        <dbReference type="ChEBI" id="CHEBI:15377"/>
        <dbReference type="ChEBI" id="CHEBI:15378"/>
        <dbReference type="ChEBI" id="CHEBI:37565"/>
        <dbReference type="ChEBI" id="CHEBI:43474"/>
        <dbReference type="ChEBI" id="CHEBI:58189"/>
        <dbReference type="EC" id="3.6.5.3"/>
    </reaction>
</comment>
<dbReference type="InterPro" id="IPR009000">
    <property type="entry name" value="Transl_B-barrel_sf"/>
</dbReference>
<dbReference type="SUPFAM" id="SSF52540">
    <property type="entry name" value="P-loop containing nucleoside triphosphate hydrolases"/>
    <property type="match status" value="1"/>
</dbReference>
<dbReference type="NCBIfam" id="TIGR00483">
    <property type="entry name" value="EF-1_alpha"/>
    <property type="match status" value="1"/>
</dbReference>
<dbReference type="FunFam" id="2.40.30.10:FF:000005">
    <property type="entry name" value="Elongation factor 1-alpha"/>
    <property type="match status" value="1"/>
</dbReference>
<feature type="binding site" evidence="10">
    <location>
        <begin position="14"/>
        <end position="21"/>
    </location>
    <ligand>
        <name>GTP</name>
        <dbReference type="ChEBI" id="CHEBI:37565"/>
    </ligand>
</feature>
<evidence type="ECO:0000256" key="2">
    <source>
        <dbReference type="ARBA" id="ARBA00022490"/>
    </source>
</evidence>
<dbReference type="EC" id="3.6.5.3" evidence="10"/>
<feature type="binding site" evidence="10">
    <location>
        <position position="21"/>
    </location>
    <ligand>
        <name>Mg(2+)</name>
        <dbReference type="ChEBI" id="CHEBI:18420"/>
    </ligand>
</feature>
<dbReference type="SUPFAM" id="SSF50447">
    <property type="entry name" value="Translation proteins"/>
    <property type="match status" value="1"/>
</dbReference>
<dbReference type="EMBL" id="CP131059">
    <property type="protein sequence ID" value="WNY23380.1"/>
    <property type="molecule type" value="Genomic_DNA"/>
</dbReference>
<dbReference type="Gene3D" id="2.40.30.10">
    <property type="entry name" value="Translation factors"/>
    <property type="match status" value="2"/>
</dbReference>
<proteinExistence type="inferred from homology"/>
<dbReference type="SUPFAM" id="SSF50465">
    <property type="entry name" value="EF-Tu/eEF-1alpha/eIF2-gamma C-terminal domain"/>
    <property type="match status" value="1"/>
</dbReference>
<keyword evidence="8 10" id="KW-0648">Protein biosynthesis</keyword>
<dbReference type="GeneID" id="85195196"/>
<dbReference type="Pfam" id="PF00009">
    <property type="entry name" value="GTP_EFTU"/>
    <property type="match status" value="1"/>
</dbReference>
<feature type="domain" description="Tr-type G" evidence="11">
    <location>
        <begin position="5"/>
        <end position="221"/>
    </location>
</feature>
<dbReference type="PRINTS" id="PR00315">
    <property type="entry name" value="ELONGATNFCT"/>
</dbReference>
<dbReference type="InterPro" id="IPR009001">
    <property type="entry name" value="Transl_elong_EF1A/Init_IF2_C"/>
</dbReference>
<feature type="binding site" evidence="10">
    <location>
        <begin position="146"/>
        <end position="149"/>
    </location>
    <ligand>
        <name>GTP</name>
        <dbReference type="ChEBI" id="CHEBI:37565"/>
    </ligand>
</feature>
<dbReference type="InterPro" id="IPR054696">
    <property type="entry name" value="GTP-eEF1A_C"/>
</dbReference>
<dbReference type="PROSITE" id="PS51722">
    <property type="entry name" value="G_TR_2"/>
    <property type="match status" value="1"/>
</dbReference>
<dbReference type="InterPro" id="IPR005225">
    <property type="entry name" value="Small_GTP-bd"/>
</dbReference>
<evidence type="ECO:0000256" key="4">
    <source>
        <dbReference type="ARBA" id="ARBA00022741"/>
    </source>
</evidence>
<name>A0AA96UZU6_9EURY</name>
<evidence type="ECO:0000259" key="11">
    <source>
        <dbReference type="PROSITE" id="PS51722"/>
    </source>
</evidence>
<dbReference type="KEGG" id="mehf:MmiHf6_06870"/>
<dbReference type="GO" id="GO:0005525">
    <property type="term" value="F:GTP binding"/>
    <property type="evidence" value="ECO:0007669"/>
    <property type="project" value="UniProtKB-UniRule"/>
</dbReference>
<dbReference type="NCBIfam" id="NF008969">
    <property type="entry name" value="PRK12317.1"/>
    <property type="match status" value="1"/>
</dbReference>
<dbReference type="InterPro" id="IPR004161">
    <property type="entry name" value="EFTu-like_2"/>
</dbReference>
<evidence type="ECO:0000256" key="10">
    <source>
        <dbReference type="HAMAP-Rule" id="MF_00118"/>
    </source>
</evidence>
<comment type="function">
    <text evidence="10">GTP hydrolase that promotes the GTP-dependent binding of aminoacyl-tRNA to the A-site of ribosomes during protein biosynthesis.</text>
</comment>
<accession>A0AA96UZU6</accession>
<evidence type="ECO:0000256" key="6">
    <source>
        <dbReference type="ARBA" id="ARBA00022801"/>
    </source>
</evidence>
<keyword evidence="2 10" id="KW-0963">Cytoplasm</keyword>
<protein>
    <recommendedName>
        <fullName evidence="10">Elongation factor 1-alpha</fullName>
        <shortName evidence="10">EF-1-alpha</shortName>
        <ecNumber evidence="10">3.6.5.3</ecNumber>
    </recommendedName>
    <alternativeName>
        <fullName evidence="10">Elongation factor Tu</fullName>
        <shortName evidence="10">EF-Tu</shortName>
    </alternativeName>
</protein>
<evidence type="ECO:0000256" key="3">
    <source>
        <dbReference type="ARBA" id="ARBA00022723"/>
    </source>
</evidence>
<feature type="binding site" evidence="10">
    <location>
        <begin position="91"/>
        <end position="95"/>
    </location>
    <ligand>
        <name>GTP</name>
        <dbReference type="ChEBI" id="CHEBI:37565"/>
    </ligand>
</feature>
<dbReference type="Gene3D" id="3.40.50.300">
    <property type="entry name" value="P-loop containing nucleotide triphosphate hydrolases"/>
    <property type="match status" value="1"/>
</dbReference>
<dbReference type="Pfam" id="PF22594">
    <property type="entry name" value="GTP-eEF1A_C"/>
    <property type="match status" value="1"/>
</dbReference>
<dbReference type="GO" id="GO:0003924">
    <property type="term" value="F:GTPase activity"/>
    <property type="evidence" value="ECO:0007669"/>
    <property type="project" value="UniProtKB-UniRule"/>
</dbReference>
<sequence>MAAEKPHMNLAVIGHIDHGKSTFVGRLMFETGAVPPHVIEKFKEEAKLKGKESFAFAWVMDSLKEERERGITIDIAHKRFDTDKYYFTVVDCPGHRDFVKNMITGASQADAAVLVVSATDGVMAQTKEHIFLSKTLGINQLIVAVNKMDAVKYDEAKYKDVIEQVSGILKMIGFKPDEIPFIPTSAFEGDNFKEASPNTPWYKGPTVIQALNNLKEPEKPTALPLRIPVEDAYTISGIGTVPVGRVETGVMKKGDQVVFMPSGAAGEVKSIEMHHEEIPQAVPGDNIGWSVRGIGKNDVRRGDVCGPKGDKEPSVADEFTGQIVVLQHPSAITVGYTPVFHSHTAQVACMFMSIDKKLDPKTGQPKEENPAFIKAGDAAIVTFKPMKPLVIEPAKEIPQLGRFAVRDMGMTIAAGVCLSVKKKE</sequence>
<keyword evidence="9 10" id="KW-0342">GTP-binding</keyword>
<dbReference type="RefSeq" id="WP_316558396.1">
    <property type="nucleotide sequence ID" value="NZ_CP131059.1"/>
</dbReference>
<keyword evidence="3 10" id="KW-0479">Metal-binding</keyword>
<dbReference type="Proteomes" id="UP001302978">
    <property type="component" value="Chromosome"/>
</dbReference>
<evidence type="ECO:0000256" key="1">
    <source>
        <dbReference type="ARBA" id="ARBA00004496"/>
    </source>
</evidence>
<evidence type="ECO:0000256" key="9">
    <source>
        <dbReference type="ARBA" id="ARBA00023134"/>
    </source>
</evidence>
<dbReference type="NCBIfam" id="TIGR00231">
    <property type="entry name" value="small_GTP"/>
    <property type="match status" value="1"/>
</dbReference>
<dbReference type="GO" id="GO:0005737">
    <property type="term" value="C:cytoplasm"/>
    <property type="evidence" value="ECO:0007669"/>
    <property type="project" value="UniProtKB-SubCell"/>
</dbReference>